<gene>
    <name evidence="1" type="ORF">BV25DRAFT_1826432</name>
</gene>
<protein>
    <submittedName>
        <fullName evidence="1">Uncharacterized protein</fullName>
    </submittedName>
</protein>
<dbReference type="EMBL" id="MU277211">
    <property type="protein sequence ID" value="KAI0061707.1"/>
    <property type="molecule type" value="Genomic_DNA"/>
</dbReference>
<reference evidence="1" key="1">
    <citation type="submission" date="2021-03" db="EMBL/GenBank/DDBJ databases">
        <authorList>
            <consortium name="DOE Joint Genome Institute"/>
            <person name="Ahrendt S."/>
            <person name="Looney B.P."/>
            <person name="Miyauchi S."/>
            <person name="Morin E."/>
            <person name="Drula E."/>
            <person name="Courty P.E."/>
            <person name="Chicoki N."/>
            <person name="Fauchery L."/>
            <person name="Kohler A."/>
            <person name="Kuo A."/>
            <person name="Labutti K."/>
            <person name="Pangilinan J."/>
            <person name="Lipzen A."/>
            <person name="Riley R."/>
            <person name="Andreopoulos W."/>
            <person name="He G."/>
            <person name="Johnson J."/>
            <person name="Barry K.W."/>
            <person name="Grigoriev I.V."/>
            <person name="Nagy L."/>
            <person name="Hibbett D."/>
            <person name="Henrissat B."/>
            <person name="Matheny P.B."/>
            <person name="Labbe J."/>
            <person name="Martin F."/>
        </authorList>
    </citation>
    <scope>NUCLEOTIDE SEQUENCE</scope>
    <source>
        <strain evidence="1">HHB10654</strain>
    </source>
</reference>
<evidence type="ECO:0000313" key="2">
    <source>
        <dbReference type="Proteomes" id="UP000814140"/>
    </source>
</evidence>
<keyword evidence="2" id="KW-1185">Reference proteome</keyword>
<sequence>MDRDTLQPSFAVIYNLPTPMQTPSSETHQREYPSLAFLDGQTLFVSDGYGMLYVLKVTSKDSAQLFGTYELPSTSEPAARDISSPFRIHIAAKISDGTAVVLLSSKHDKPQEESDLSSSTSKRRTPTVEFDVFAAQFSANMHTSEADDKISPLDIIWQRRGADVPIYLAYDRHRNAFLLAGTSTYHHIGLAPSTPYEPSPDELAPIPRANESADAAPAAPPKPPPYAWTQDSEELTVAFPLPSTTTKADMTVHFSAQTLTLLIRSTDPELPRYSAARLWGGIAPASSFWTWDAHGAQAYGVLTLHLEKQHAGTRWPAVFEAGADVPETLDPSELYNIRESLEKYTVALQSGQDASGLGLGAGVPSLAEGERDDEADAAVGRAACLTWVRADGGAPAWARGDAEDVTVLATPLPGLDADASLVVKHTIDGLYFTLSEGEGGGWTHASTYHAVAFVLASKRDTRFTYHVPDKAMLAFEGGTADYGGNLYIYRHARPKTSKWAKQGILKVGGGAAGSLLGVGGASVGGKLVVLCLCEGELVILRDILD</sequence>
<reference evidence="1" key="2">
    <citation type="journal article" date="2022" name="New Phytol.">
        <title>Evolutionary transition to the ectomycorrhizal habit in the genomes of a hyperdiverse lineage of mushroom-forming fungi.</title>
        <authorList>
            <person name="Looney B."/>
            <person name="Miyauchi S."/>
            <person name="Morin E."/>
            <person name="Drula E."/>
            <person name="Courty P.E."/>
            <person name="Kohler A."/>
            <person name="Kuo A."/>
            <person name="LaButti K."/>
            <person name="Pangilinan J."/>
            <person name="Lipzen A."/>
            <person name="Riley R."/>
            <person name="Andreopoulos W."/>
            <person name="He G."/>
            <person name="Johnson J."/>
            <person name="Nolan M."/>
            <person name="Tritt A."/>
            <person name="Barry K.W."/>
            <person name="Grigoriev I.V."/>
            <person name="Nagy L.G."/>
            <person name="Hibbett D."/>
            <person name="Henrissat B."/>
            <person name="Matheny P.B."/>
            <person name="Labbe J."/>
            <person name="Martin F.M."/>
        </authorList>
    </citation>
    <scope>NUCLEOTIDE SEQUENCE</scope>
    <source>
        <strain evidence="1">HHB10654</strain>
    </source>
</reference>
<comment type="caution">
    <text evidence="1">The sequence shown here is derived from an EMBL/GenBank/DDBJ whole genome shotgun (WGS) entry which is preliminary data.</text>
</comment>
<proteinExistence type="predicted"/>
<dbReference type="Proteomes" id="UP000814140">
    <property type="component" value="Unassembled WGS sequence"/>
</dbReference>
<evidence type="ECO:0000313" key="1">
    <source>
        <dbReference type="EMBL" id="KAI0061707.1"/>
    </source>
</evidence>
<accession>A0ACB8T019</accession>
<name>A0ACB8T019_9AGAM</name>
<organism evidence="1 2">
    <name type="scientific">Artomyces pyxidatus</name>
    <dbReference type="NCBI Taxonomy" id="48021"/>
    <lineage>
        <taxon>Eukaryota</taxon>
        <taxon>Fungi</taxon>
        <taxon>Dikarya</taxon>
        <taxon>Basidiomycota</taxon>
        <taxon>Agaricomycotina</taxon>
        <taxon>Agaricomycetes</taxon>
        <taxon>Russulales</taxon>
        <taxon>Auriscalpiaceae</taxon>
        <taxon>Artomyces</taxon>
    </lineage>
</organism>